<protein>
    <submittedName>
        <fullName evidence="3">Nucleotidyltransferase family protein</fullName>
    </submittedName>
</protein>
<comment type="caution">
    <text evidence="3">The sequence shown here is derived from an EMBL/GenBank/DDBJ whole genome shotgun (WGS) entry which is preliminary data.</text>
</comment>
<accession>A0ABT6TUY0</accession>
<proteinExistence type="predicted"/>
<sequence length="349" mass="39528">MTSWKSTIVPFNMPIAEVIKTIDSSAMQIALVIYEDGRLAGTVTDGDVRRGILRGVGLHEEVSNIMNANPTLLPEQTEPGVILSMMRIKQIRQIPLVNHEGQVTDLKHFDDLVRPTRKSNWVMLMAGGLGTRLSPLTDSIPKPLLKVGGKPLLETILESFIASGFEKFYLSVNYKSEMVESYFGDGSKWGVTIRYVRESKRMGTAGALGLLETIPSEPMIVMNGDLLTKVNFNQLLEFHHEHRALATMCVRNYEYQVPYGVVNVDKHKLIGLVEKPSQHYFVNAGIYVLNPEVIKQIPSDIFYDMTTLFESLMDNKRETCVFPLREYWLDIGRMDDYERANGEYAEIFV</sequence>
<evidence type="ECO:0000313" key="3">
    <source>
        <dbReference type="EMBL" id="MDI4650356.1"/>
    </source>
</evidence>
<dbReference type="CDD" id="cd06426">
    <property type="entry name" value="NTP_transferase_like_2"/>
    <property type="match status" value="1"/>
</dbReference>
<dbReference type="Pfam" id="PF00571">
    <property type="entry name" value="CBS"/>
    <property type="match status" value="1"/>
</dbReference>
<dbReference type="PROSITE" id="PS51371">
    <property type="entry name" value="CBS"/>
    <property type="match status" value="1"/>
</dbReference>
<dbReference type="Gene3D" id="3.90.550.10">
    <property type="entry name" value="Spore Coat Polysaccharide Biosynthesis Protein SpsA, Chain A"/>
    <property type="match status" value="1"/>
</dbReference>
<keyword evidence="1" id="KW-0129">CBS domain</keyword>
<organism evidence="3 4">
    <name type="scientific">Cohnella hashimotonis</name>
    <dbReference type="NCBI Taxonomy" id="2826895"/>
    <lineage>
        <taxon>Bacteria</taxon>
        <taxon>Bacillati</taxon>
        <taxon>Bacillota</taxon>
        <taxon>Bacilli</taxon>
        <taxon>Bacillales</taxon>
        <taxon>Paenibacillaceae</taxon>
        <taxon>Cohnella</taxon>
    </lineage>
</organism>
<keyword evidence="4" id="KW-1185">Reference proteome</keyword>
<dbReference type="PANTHER" id="PTHR22572">
    <property type="entry name" value="SUGAR-1-PHOSPHATE GUANYL TRANSFERASE"/>
    <property type="match status" value="1"/>
</dbReference>
<dbReference type="Gene3D" id="3.10.580.10">
    <property type="entry name" value="CBS-domain"/>
    <property type="match status" value="1"/>
</dbReference>
<dbReference type="InterPro" id="IPR050486">
    <property type="entry name" value="Mannose-1P_guanyltransferase"/>
</dbReference>
<dbReference type="SUPFAM" id="SSF54631">
    <property type="entry name" value="CBS-domain pair"/>
    <property type="match status" value="1"/>
</dbReference>
<evidence type="ECO:0000259" key="2">
    <source>
        <dbReference type="PROSITE" id="PS51371"/>
    </source>
</evidence>
<dbReference type="InterPro" id="IPR029044">
    <property type="entry name" value="Nucleotide-diphossugar_trans"/>
</dbReference>
<name>A0ABT6TUY0_9BACL</name>
<gene>
    <name evidence="3" type="ORF">KB449_35830</name>
</gene>
<dbReference type="RefSeq" id="WP_282913206.1">
    <property type="nucleotide sequence ID" value="NZ_JAGRPV010000002.1"/>
</dbReference>
<dbReference type="EMBL" id="JAGRPV010000002">
    <property type="protein sequence ID" value="MDI4650356.1"/>
    <property type="molecule type" value="Genomic_DNA"/>
</dbReference>
<dbReference type="InterPro" id="IPR000644">
    <property type="entry name" value="CBS_dom"/>
</dbReference>
<dbReference type="Proteomes" id="UP001161691">
    <property type="component" value="Unassembled WGS sequence"/>
</dbReference>
<dbReference type="Pfam" id="PF00483">
    <property type="entry name" value="NTP_transferase"/>
    <property type="match status" value="1"/>
</dbReference>
<evidence type="ECO:0000256" key="1">
    <source>
        <dbReference type="PROSITE-ProRule" id="PRU00703"/>
    </source>
</evidence>
<dbReference type="CDD" id="cd04607">
    <property type="entry name" value="CBS_pair_NTP_transferase_assoc"/>
    <property type="match status" value="1"/>
</dbReference>
<reference evidence="3" key="1">
    <citation type="submission" date="2023-04" db="EMBL/GenBank/DDBJ databases">
        <title>Comparative genomic analysis of Cohnella hashimotonis sp. nov., isolated from the International Space Station.</title>
        <authorList>
            <person name="Venkateswaran K."/>
            <person name="Simpson A."/>
        </authorList>
    </citation>
    <scope>NUCLEOTIDE SEQUENCE</scope>
    <source>
        <strain evidence="3">F6_2S_P_1</strain>
    </source>
</reference>
<dbReference type="InterPro" id="IPR005835">
    <property type="entry name" value="NTP_transferase_dom"/>
</dbReference>
<dbReference type="SUPFAM" id="SSF53448">
    <property type="entry name" value="Nucleotide-diphospho-sugar transferases"/>
    <property type="match status" value="1"/>
</dbReference>
<evidence type="ECO:0000313" key="4">
    <source>
        <dbReference type="Proteomes" id="UP001161691"/>
    </source>
</evidence>
<feature type="domain" description="CBS" evidence="2">
    <location>
        <begin position="1"/>
        <end position="61"/>
    </location>
</feature>
<dbReference type="InterPro" id="IPR046342">
    <property type="entry name" value="CBS_dom_sf"/>
</dbReference>